<proteinExistence type="predicted"/>
<dbReference type="EMBL" id="JHDU01000001">
    <property type="protein sequence ID" value="KDR64732.1"/>
    <property type="molecule type" value="Genomic_DNA"/>
</dbReference>
<feature type="transmembrane region" description="Helical" evidence="1">
    <location>
        <begin position="65"/>
        <end position="87"/>
    </location>
</feature>
<keyword evidence="1" id="KW-0472">Membrane</keyword>
<keyword evidence="1" id="KW-0812">Transmembrane</keyword>
<comment type="caution">
    <text evidence="2">The sequence shown here is derived from an EMBL/GenBank/DDBJ whole genome shotgun (WGS) entry which is preliminary data.</text>
</comment>
<accession>A0ABR4SGE7</accession>
<gene>
    <name evidence="2" type="ORF">DC60_16105</name>
</gene>
<dbReference type="Proteomes" id="UP000027443">
    <property type="component" value="Unassembled WGS sequence"/>
</dbReference>
<evidence type="ECO:0000313" key="3">
    <source>
        <dbReference type="Proteomes" id="UP000027443"/>
    </source>
</evidence>
<sequence>MMTLRPHPARTLARLDRLLDATERNVVDRRAAYGAAKAERRHVRRLRVAARFRGLTGLVRRGRPALGAAFVLCGLVSLLAGSALLALGEPGGPELLGVSAAAWSLAAALSESR</sequence>
<evidence type="ECO:0008006" key="4">
    <source>
        <dbReference type="Google" id="ProtNLM"/>
    </source>
</evidence>
<evidence type="ECO:0000313" key="2">
    <source>
        <dbReference type="EMBL" id="KDR64732.1"/>
    </source>
</evidence>
<name>A0ABR4SGE7_9ACTN</name>
<protein>
    <recommendedName>
        <fullName evidence="4">Integral membrane protein</fullName>
    </recommendedName>
</protein>
<keyword evidence="3" id="KW-1185">Reference proteome</keyword>
<organism evidence="2 3">
    <name type="scientific">Streptomyces wadayamensis</name>
    <dbReference type="NCBI Taxonomy" id="141454"/>
    <lineage>
        <taxon>Bacteria</taxon>
        <taxon>Bacillati</taxon>
        <taxon>Actinomycetota</taxon>
        <taxon>Actinomycetes</taxon>
        <taxon>Kitasatosporales</taxon>
        <taxon>Streptomycetaceae</taxon>
        <taxon>Streptomyces</taxon>
    </lineage>
</organism>
<keyword evidence="1" id="KW-1133">Transmembrane helix</keyword>
<reference evidence="2 3" key="1">
    <citation type="submission" date="2014-03" db="EMBL/GenBank/DDBJ databases">
        <title>Genome Sequence of Streptomyces wadayamensis A23 strain, an endophytic actinobacteria from Citrus reticulata.</title>
        <authorList>
            <person name="de Oliveira L.G."/>
            <person name="Tormet G.D."/>
            <person name="Marcon J."/>
            <person name="Samborsky M."/>
            <person name="Araujo W.L."/>
            <person name="de Azevedo J.L."/>
        </authorList>
    </citation>
    <scope>NUCLEOTIDE SEQUENCE [LARGE SCALE GENOMIC DNA]</scope>
    <source>
        <strain evidence="2 3">A23</strain>
    </source>
</reference>
<evidence type="ECO:0000256" key="1">
    <source>
        <dbReference type="SAM" id="Phobius"/>
    </source>
</evidence>